<dbReference type="PANTHER" id="PTHR31415:SF7">
    <property type="entry name" value="OS08G0102700 PROTEIN"/>
    <property type="match status" value="1"/>
</dbReference>
<evidence type="ECO:0000256" key="1">
    <source>
        <dbReference type="ARBA" id="ARBA00004167"/>
    </source>
</evidence>
<gene>
    <name evidence="8" type="primary">LOC105036199</name>
</gene>
<feature type="domain" description="Late embryogenesis abundant protein LEA-2 subgroup" evidence="6">
    <location>
        <begin position="78"/>
        <end position="181"/>
    </location>
</feature>
<evidence type="ECO:0000256" key="4">
    <source>
        <dbReference type="ARBA" id="ARBA00023136"/>
    </source>
</evidence>
<keyword evidence="3 5" id="KW-1133">Transmembrane helix</keyword>
<dbReference type="GeneID" id="105036199"/>
<dbReference type="GO" id="GO:0009506">
    <property type="term" value="C:plasmodesma"/>
    <property type="evidence" value="ECO:0007669"/>
    <property type="project" value="TreeGrafter"/>
</dbReference>
<comment type="subcellular location">
    <subcellularLocation>
        <location evidence="1">Membrane</location>
        <topology evidence="1">Single-pass membrane protein</topology>
    </subcellularLocation>
</comment>
<dbReference type="KEGG" id="egu:105036199"/>
<dbReference type="Pfam" id="PF03168">
    <property type="entry name" value="LEA_2"/>
    <property type="match status" value="1"/>
</dbReference>
<dbReference type="GO" id="GO:0005886">
    <property type="term" value="C:plasma membrane"/>
    <property type="evidence" value="ECO:0007669"/>
    <property type="project" value="TreeGrafter"/>
</dbReference>
<name>A0A6I9QIV4_ELAGV</name>
<dbReference type="GO" id="GO:0098542">
    <property type="term" value="P:defense response to other organism"/>
    <property type="evidence" value="ECO:0007669"/>
    <property type="project" value="InterPro"/>
</dbReference>
<evidence type="ECO:0000256" key="2">
    <source>
        <dbReference type="ARBA" id="ARBA00022692"/>
    </source>
</evidence>
<dbReference type="InParanoid" id="A0A6I9QIV4"/>
<keyword evidence="7" id="KW-1185">Reference proteome</keyword>
<accession>A0A6I9QIV4</accession>
<dbReference type="OrthoDB" id="790878at2759"/>
<evidence type="ECO:0000256" key="3">
    <source>
        <dbReference type="ARBA" id="ARBA00022989"/>
    </source>
</evidence>
<proteinExistence type="predicted"/>
<evidence type="ECO:0000313" key="8">
    <source>
        <dbReference type="RefSeq" id="XP_010910265.1"/>
    </source>
</evidence>
<evidence type="ECO:0000313" key="7">
    <source>
        <dbReference type="Proteomes" id="UP000504607"/>
    </source>
</evidence>
<dbReference type="Proteomes" id="UP000504607">
    <property type="component" value="Unplaced"/>
</dbReference>
<keyword evidence="2 5" id="KW-0812">Transmembrane</keyword>
<protein>
    <submittedName>
        <fullName evidence="8">NDR1/HIN1-like protein 1</fullName>
    </submittedName>
</protein>
<dbReference type="InterPro" id="IPR044839">
    <property type="entry name" value="NDR1-like"/>
</dbReference>
<keyword evidence="4 5" id="KW-0472">Membrane</keyword>
<dbReference type="RefSeq" id="XP_010910265.1">
    <property type="nucleotide sequence ID" value="XM_010911963.3"/>
</dbReference>
<organism evidence="7 8">
    <name type="scientific">Elaeis guineensis var. tenera</name>
    <name type="common">Oil palm</name>
    <dbReference type="NCBI Taxonomy" id="51953"/>
    <lineage>
        <taxon>Eukaryota</taxon>
        <taxon>Viridiplantae</taxon>
        <taxon>Streptophyta</taxon>
        <taxon>Embryophyta</taxon>
        <taxon>Tracheophyta</taxon>
        <taxon>Spermatophyta</taxon>
        <taxon>Magnoliopsida</taxon>
        <taxon>Liliopsida</taxon>
        <taxon>Arecaceae</taxon>
        <taxon>Arecoideae</taxon>
        <taxon>Cocoseae</taxon>
        <taxon>Elaeidinae</taxon>
        <taxon>Elaeis</taxon>
    </lineage>
</organism>
<evidence type="ECO:0000259" key="6">
    <source>
        <dbReference type="Pfam" id="PF03168"/>
    </source>
</evidence>
<sequence length="205" mass="23613">MSFKDWVDDGYWQWKQHKLFRRLFTCFLCLIILVLFVILVVWLVLRPSKPKFYLQEATVGQFNLSDPNLLSSVIQVSISSRNPNDHISIYYDRLDVYADYRGQQISAPPTALPTIYQDRNDVIVWSPYLNGTAIPLAPYLASAVVQDESAEVILIHIKIDGSLRWKVGTWISGHYHFNVNCPAFFTVDSSKRFLFENNTSCSVDV</sequence>
<feature type="transmembrane region" description="Helical" evidence="5">
    <location>
        <begin position="20"/>
        <end position="45"/>
    </location>
</feature>
<dbReference type="AlphaFoldDB" id="A0A6I9QIV4"/>
<dbReference type="PANTHER" id="PTHR31415">
    <property type="entry name" value="OS05G0367900 PROTEIN"/>
    <property type="match status" value="1"/>
</dbReference>
<evidence type="ECO:0000256" key="5">
    <source>
        <dbReference type="SAM" id="Phobius"/>
    </source>
</evidence>
<reference evidence="8" key="1">
    <citation type="submission" date="2025-08" db="UniProtKB">
        <authorList>
            <consortium name="RefSeq"/>
        </authorList>
    </citation>
    <scope>IDENTIFICATION</scope>
</reference>
<dbReference type="InterPro" id="IPR004864">
    <property type="entry name" value="LEA_2"/>
</dbReference>